<organism evidence="2 3">
    <name type="scientific">Mycteria americana</name>
    <name type="common">Wood stork</name>
    <dbReference type="NCBI Taxonomy" id="33587"/>
    <lineage>
        <taxon>Eukaryota</taxon>
        <taxon>Metazoa</taxon>
        <taxon>Chordata</taxon>
        <taxon>Craniata</taxon>
        <taxon>Vertebrata</taxon>
        <taxon>Euteleostomi</taxon>
        <taxon>Archelosauria</taxon>
        <taxon>Archosauria</taxon>
        <taxon>Dinosauria</taxon>
        <taxon>Saurischia</taxon>
        <taxon>Theropoda</taxon>
        <taxon>Coelurosauria</taxon>
        <taxon>Aves</taxon>
        <taxon>Neognathae</taxon>
        <taxon>Neoaves</taxon>
        <taxon>Aequornithes</taxon>
        <taxon>Ciconiiformes</taxon>
        <taxon>Ciconiidae</taxon>
        <taxon>Mycteria</taxon>
    </lineage>
</organism>
<gene>
    <name evidence="2" type="ORF">QYF61_020807</name>
</gene>
<evidence type="ECO:0000313" key="3">
    <source>
        <dbReference type="Proteomes" id="UP001333110"/>
    </source>
</evidence>
<dbReference type="EMBL" id="JAUNZN010000001">
    <property type="protein sequence ID" value="KAK4832130.1"/>
    <property type="molecule type" value="Genomic_DNA"/>
</dbReference>
<dbReference type="AlphaFoldDB" id="A0AAN7S9G1"/>
<feature type="region of interest" description="Disordered" evidence="1">
    <location>
        <begin position="134"/>
        <end position="155"/>
    </location>
</feature>
<evidence type="ECO:0000313" key="2">
    <source>
        <dbReference type="EMBL" id="KAK4832130.1"/>
    </source>
</evidence>
<accession>A0AAN7S9G1</accession>
<dbReference type="Proteomes" id="UP001333110">
    <property type="component" value="Unassembled WGS sequence"/>
</dbReference>
<sequence>MQDRVKCFAEVQTDDISCSSLICQCCNPIAQLHSFIPTSSTPHPSTVQGDGEWGVGPSHRVQPFINCSSMGPFHGPQLLPEYLLLRRLLSTGWSPHEEPAPAWAPHQLQLPSGHVHLLQHGVLHGLQGRITSPSPAFDVREGSLQRDALQRQGTA</sequence>
<reference evidence="2 3" key="1">
    <citation type="journal article" date="2023" name="J. Hered.">
        <title>Chromosome-level genome of the wood stork (Mycteria americana) provides insight into avian chromosome evolution.</title>
        <authorList>
            <person name="Flamio R. Jr."/>
            <person name="Ramstad K.M."/>
        </authorList>
    </citation>
    <scope>NUCLEOTIDE SEQUENCE [LARGE SCALE GENOMIC DNA]</scope>
    <source>
        <strain evidence="2">JAX WOST 10</strain>
    </source>
</reference>
<evidence type="ECO:0000256" key="1">
    <source>
        <dbReference type="SAM" id="MobiDB-lite"/>
    </source>
</evidence>
<protein>
    <submittedName>
        <fullName evidence="2">Uncharacterized protein</fullName>
    </submittedName>
</protein>
<name>A0AAN7S9G1_MYCAM</name>
<proteinExistence type="predicted"/>
<comment type="caution">
    <text evidence="2">The sequence shown here is derived from an EMBL/GenBank/DDBJ whole genome shotgun (WGS) entry which is preliminary data.</text>
</comment>
<keyword evidence="3" id="KW-1185">Reference proteome</keyword>